<dbReference type="Pfam" id="PF01467">
    <property type="entry name" value="CTP_transf_like"/>
    <property type="match status" value="1"/>
</dbReference>
<dbReference type="EMBL" id="MATO01000001">
    <property type="protein sequence ID" value="OCS94623.1"/>
    <property type="molecule type" value="Genomic_DNA"/>
</dbReference>
<sequence>MKKVGILGGTFNPPHVGHLLMANEALHALSLDEVRFMPNAIPPHKQVNYMPRDAQRLDLLQCLIDEEAAFTIEPYEIERGGTSYTIDTMRALTSREPHTAFYFIIGGDSIDTLHTWKEIDALMQLVTFVGILRPGSQGVSTYAVTLLQTPQIDVSSTLLRERLAKGYTVNYLLPKQVEAYIRKERLYGAN</sequence>
<dbReference type="UniPathway" id="UPA00253">
    <property type="reaction ID" value="UER00332"/>
</dbReference>
<dbReference type="NCBIfam" id="NF000841">
    <property type="entry name" value="PRK00071.1-4"/>
    <property type="match status" value="1"/>
</dbReference>
<evidence type="ECO:0000256" key="2">
    <source>
        <dbReference type="ARBA" id="ARBA00005019"/>
    </source>
</evidence>
<organism evidence="12 13">
    <name type="scientific">Caryophanon latum</name>
    <dbReference type="NCBI Taxonomy" id="33977"/>
    <lineage>
        <taxon>Bacteria</taxon>
        <taxon>Bacillati</taxon>
        <taxon>Bacillota</taxon>
        <taxon>Bacilli</taxon>
        <taxon>Bacillales</taxon>
        <taxon>Caryophanaceae</taxon>
        <taxon>Caryophanon</taxon>
    </lineage>
</organism>
<dbReference type="InterPro" id="IPR005248">
    <property type="entry name" value="NadD/NMNAT"/>
</dbReference>
<gene>
    <name evidence="10" type="primary">nadD</name>
    <name evidence="12" type="ORF">A6K76_00180</name>
</gene>
<dbReference type="Gene3D" id="3.40.50.620">
    <property type="entry name" value="HUPs"/>
    <property type="match status" value="1"/>
</dbReference>
<dbReference type="OrthoDB" id="5295945at2"/>
<accession>A0A1C0Z5D4</accession>
<proteinExistence type="inferred from homology"/>
<dbReference type="NCBIfam" id="TIGR00482">
    <property type="entry name" value="nicotinate (nicotinamide) nucleotide adenylyltransferase"/>
    <property type="match status" value="1"/>
</dbReference>
<dbReference type="GO" id="GO:0009435">
    <property type="term" value="P:NAD+ biosynthetic process"/>
    <property type="evidence" value="ECO:0007669"/>
    <property type="project" value="UniProtKB-UniRule"/>
</dbReference>
<evidence type="ECO:0000256" key="8">
    <source>
        <dbReference type="ARBA" id="ARBA00023027"/>
    </source>
</evidence>
<keyword evidence="6 10" id="KW-0547">Nucleotide-binding</keyword>
<keyword evidence="3 10" id="KW-0662">Pyridine nucleotide biosynthesis</keyword>
<dbReference type="Proteomes" id="UP000093482">
    <property type="component" value="Unassembled WGS sequence"/>
</dbReference>
<comment type="pathway">
    <text evidence="2 10">Cofactor biosynthesis; NAD(+) biosynthesis; deamido-NAD(+) from nicotinate D-ribonucleotide: step 1/1.</text>
</comment>
<evidence type="ECO:0000313" key="13">
    <source>
        <dbReference type="Proteomes" id="UP000093482"/>
    </source>
</evidence>
<name>A0A1C0Z5D4_9BACL</name>
<evidence type="ECO:0000256" key="5">
    <source>
        <dbReference type="ARBA" id="ARBA00022695"/>
    </source>
</evidence>
<evidence type="ECO:0000256" key="6">
    <source>
        <dbReference type="ARBA" id="ARBA00022741"/>
    </source>
</evidence>
<dbReference type="SUPFAM" id="SSF52374">
    <property type="entry name" value="Nucleotidylyl transferase"/>
    <property type="match status" value="1"/>
</dbReference>
<comment type="function">
    <text evidence="1 10">Catalyzes the reversible adenylation of nicotinate mononucleotide (NaMN) to nicotinic acid adenine dinucleotide (NaAD).</text>
</comment>
<evidence type="ECO:0000313" key="12">
    <source>
        <dbReference type="EMBL" id="OCS94623.1"/>
    </source>
</evidence>
<comment type="similarity">
    <text evidence="10">Belongs to the NadD family.</text>
</comment>
<reference evidence="12 13" key="1">
    <citation type="submission" date="2016-07" db="EMBL/GenBank/DDBJ databases">
        <title>Caryophanon latum genome sequencing.</title>
        <authorList>
            <person name="Verma A."/>
            <person name="Pal Y."/>
            <person name="Krishnamurthi S."/>
        </authorList>
    </citation>
    <scope>NUCLEOTIDE SEQUENCE [LARGE SCALE GENOMIC DNA]</scope>
    <source>
        <strain evidence="12 13">DSM 14151</strain>
    </source>
</reference>
<dbReference type="NCBIfam" id="TIGR00125">
    <property type="entry name" value="cyt_tran_rel"/>
    <property type="match status" value="1"/>
</dbReference>
<dbReference type="PANTHER" id="PTHR39321:SF3">
    <property type="entry name" value="PHOSPHOPANTETHEINE ADENYLYLTRANSFERASE"/>
    <property type="match status" value="1"/>
</dbReference>
<dbReference type="PANTHER" id="PTHR39321">
    <property type="entry name" value="NICOTINATE-NUCLEOTIDE ADENYLYLTRANSFERASE-RELATED"/>
    <property type="match status" value="1"/>
</dbReference>
<evidence type="ECO:0000256" key="9">
    <source>
        <dbReference type="ARBA" id="ARBA00048721"/>
    </source>
</evidence>
<dbReference type="NCBIfam" id="NF000840">
    <property type="entry name" value="PRK00071.1-3"/>
    <property type="match status" value="1"/>
</dbReference>
<keyword evidence="5 10" id="KW-0548">Nucleotidyltransferase</keyword>
<comment type="caution">
    <text evidence="12">The sequence shown here is derived from an EMBL/GenBank/DDBJ whole genome shotgun (WGS) entry which is preliminary data.</text>
</comment>
<evidence type="ECO:0000256" key="10">
    <source>
        <dbReference type="HAMAP-Rule" id="MF_00244"/>
    </source>
</evidence>
<keyword evidence="13" id="KW-1185">Reference proteome</keyword>
<keyword evidence="4 10" id="KW-0808">Transferase</keyword>
<evidence type="ECO:0000256" key="4">
    <source>
        <dbReference type="ARBA" id="ARBA00022679"/>
    </source>
</evidence>
<dbReference type="InterPro" id="IPR014729">
    <property type="entry name" value="Rossmann-like_a/b/a_fold"/>
</dbReference>
<dbReference type="HAMAP" id="MF_00244">
    <property type="entry name" value="NaMN_adenylyltr"/>
    <property type="match status" value="1"/>
</dbReference>
<evidence type="ECO:0000256" key="7">
    <source>
        <dbReference type="ARBA" id="ARBA00022840"/>
    </source>
</evidence>
<dbReference type="RefSeq" id="WP_066460945.1">
    <property type="nucleotide sequence ID" value="NZ_MATO01000001.1"/>
</dbReference>
<dbReference type="EC" id="2.7.7.18" evidence="10"/>
<dbReference type="InterPro" id="IPR004821">
    <property type="entry name" value="Cyt_trans-like"/>
</dbReference>
<protein>
    <recommendedName>
        <fullName evidence="10">Probable nicotinate-nucleotide adenylyltransferase</fullName>
        <ecNumber evidence="10">2.7.7.18</ecNumber>
    </recommendedName>
    <alternativeName>
        <fullName evidence="10">Deamido-NAD(+) diphosphorylase</fullName>
    </alternativeName>
    <alternativeName>
        <fullName evidence="10">Deamido-NAD(+) pyrophosphorylase</fullName>
    </alternativeName>
    <alternativeName>
        <fullName evidence="10">Nicotinate mononucleotide adenylyltransferase</fullName>
        <shortName evidence="10">NaMN adenylyltransferase</shortName>
    </alternativeName>
</protein>
<evidence type="ECO:0000256" key="1">
    <source>
        <dbReference type="ARBA" id="ARBA00002324"/>
    </source>
</evidence>
<comment type="catalytic activity">
    <reaction evidence="9 10">
        <text>nicotinate beta-D-ribonucleotide + ATP + H(+) = deamido-NAD(+) + diphosphate</text>
        <dbReference type="Rhea" id="RHEA:22860"/>
        <dbReference type="ChEBI" id="CHEBI:15378"/>
        <dbReference type="ChEBI" id="CHEBI:30616"/>
        <dbReference type="ChEBI" id="CHEBI:33019"/>
        <dbReference type="ChEBI" id="CHEBI:57502"/>
        <dbReference type="ChEBI" id="CHEBI:58437"/>
        <dbReference type="EC" id="2.7.7.18"/>
    </reaction>
</comment>
<dbReference type="GO" id="GO:0005524">
    <property type="term" value="F:ATP binding"/>
    <property type="evidence" value="ECO:0007669"/>
    <property type="project" value="UniProtKB-KW"/>
</dbReference>
<dbReference type="GO" id="GO:0004515">
    <property type="term" value="F:nicotinate-nucleotide adenylyltransferase activity"/>
    <property type="evidence" value="ECO:0007669"/>
    <property type="project" value="UniProtKB-UniRule"/>
</dbReference>
<evidence type="ECO:0000256" key="3">
    <source>
        <dbReference type="ARBA" id="ARBA00022642"/>
    </source>
</evidence>
<keyword evidence="8 10" id="KW-0520">NAD</keyword>
<dbReference type="AlphaFoldDB" id="A0A1C0Z5D4"/>
<feature type="domain" description="Cytidyltransferase-like" evidence="11">
    <location>
        <begin position="6"/>
        <end position="162"/>
    </location>
</feature>
<dbReference type="CDD" id="cd02165">
    <property type="entry name" value="NMNAT"/>
    <property type="match status" value="1"/>
</dbReference>
<keyword evidence="7 10" id="KW-0067">ATP-binding</keyword>
<evidence type="ECO:0000259" key="11">
    <source>
        <dbReference type="Pfam" id="PF01467"/>
    </source>
</evidence>